<protein>
    <recommendedName>
        <fullName evidence="3">Vacuolar protein sorting-associated protein 62</fullName>
    </recommendedName>
</protein>
<proteinExistence type="predicted"/>
<evidence type="ECO:0000313" key="1">
    <source>
        <dbReference type="EMBL" id="KAF7525134.1"/>
    </source>
</evidence>
<keyword evidence="2" id="KW-1185">Reference proteome</keyword>
<dbReference type="PANTHER" id="PTHR48174:SF5">
    <property type="entry name" value="VACUOLAR PROTEIN SORTING-ASSOCIATED PROTEIN 62"/>
    <property type="match status" value="1"/>
</dbReference>
<evidence type="ECO:0008006" key="3">
    <source>
        <dbReference type="Google" id="ProtNLM"/>
    </source>
</evidence>
<dbReference type="AlphaFoldDB" id="A0A9P5GRA9"/>
<evidence type="ECO:0000313" key="2">
    <source>
        <dbReference type="Proteomes" id="UP000701341"/>
    </source>
</evidence>
<name>A0A9P5GRA9_PENCR</name>
<dbReference type="Proteomes" id="UP000701341">
    <property type="component" value="Unassembled WGS sequence"/>
</dbReference>
<sequence>MGNTSVYLTSLEGIEADPEPAWFRGIRPDSQGRIGNGTGSVIVIADRGNGTVDAFYFYFYAFNKGGRVLGLEFGDHIGDWEHNMIRFVNGTPDAIWYSQHASGQAFTYAAVEKKDKRPYVYSARGTHANYAIAGKHDHTIPGFNLPAGFLMDYTGRGVLWDPLLNVYTYNYDKATAAFKAVNSKDPVAWLDFNGRWGDDQPPNEPSIFGEAKNVAGPNGPKFKGLDRELVCPSKPCFVLPFRIFSEDATS</sequence>
<organism evidence="1 2">
    <name type="scientific">Penicillium crustosum</name>
    <name type="common">Blue mold fungus</name>
    <dbReference type="NCBI Taxonomy" id="36656"/>
    <lineage>
        <taxon>Eukaryota</taxon>
        <taxon>Fungi</taxon>
        <taxon>Dikarya</taxon>
        <taxon>Ascomycota</taxon>
        <taxon>Pezizomycotina</taxon>
        <taxon>Eurotiomycetes</taxon>
        <taxon>Eurotiomycetidae</taxon>
        <taxon>Eurotiales</taxon>
        <taxon>Aspergillaceae</taxon>
        <taxon>Penicillium</taxon>
    </lineage>
</organism>
<accession>A0A9P5GRA9</accession>
<dbReference type="EMBL" id="JAAOZQ010000031">
    <property type="protein sequence ID" value="KAF7525134.1"/>
    <property type="molecule type" value="Genomic_DNA"/>
</dbReference>
<dbReference type="InterPro" id="IPR009291">
    <property type="entry name" value="Vps62"/>
</dbReference>
<comment type="caution">
    <text evidence="1">The sequence shown here is derived from an EMBL/GenBank/DDBJ whole genome shotgun (WGS) entry which is preliminary data.</text>
</comment>
<dbReference type="Pfam" id="PF06101">
    <property type="entry name" value="Vps62"/>
    <property type="match status" value="1"/>
</dbReference>
<gene>
    <name evidence="1" type="ORF">PCG10_005254</name>
</gene>
<reference evidence="1" key="1">
    <citation type="submission" date="2020-02" db="EMBL/GenBank/DDBJ databases">
        <authorList>
            <person name="Lichtner F.J."/>
        </authorList>
    </citation>
    <scope>NUCLEOTIDE SEQUENCE</scope>
    <source>
        <strain evidence="1">G10</strain>
    </source>
</reference>
<dbReference type="PANTHER" id="PTHR48174">
    <property type="entry name" value="DUF946 FAMILY PROTEIN"/>
    <property type="match status" value="1"/>
</dbReference>